<dbReference type="OrthoDB" id="10656759at2759"/>
<protein>
    <submittedName>
        <fullName evidence="2">Uncharacterized protein</fullName>
    </submittedName>
</protein>
<reference evidence="2 3" key="1">
    <citation type="submission" date="2016-09" db="EMBL/GenBank/DDBJ databases">
        <title>Extensive genetic diversity and differential bi-allelic expression allows diatom success in the polar Southern Ocean.</title>
        <authorList>
            <consortium name="DOE Joint Genome Institute"/>
            <person name="Mock T."/>
            <person name="Otillar R.P."/>
            <person name="Strauss J."/>
            <person name="Dupont C."/>
            <person name="Frickenhaus S."/>
            <person name="Maumus F."/>
            <person name="Mcmullan M."/>
            <person name="Sanges R."/>
            <person name="Schmutz J."/>
            <person name="Toseland A."/>
            <person name="Valas R."/>
            <person name="Veluchamy A."/>
            <person name="Ward B.J."/>
            <person name="Allen A."/>
            <person name="Barry K."/>
            <person name="Falciatore A."/>
            <person name="Ferrante M."/>
            <person name="Fortunato A.E."/>
            <person name="Gloeckner G."/>
            <person name="Gruber A."/>
            <person name="Hipkin R."/>
            <person name="Janech M."/>
            <person name="Kroth P."/>
            <person name="Leese F."/>
            <person name="Lindquist E."/>
            <person name="Lyon B.R."/>
            <person name="Martin J."/>
            <person name="Mayer C."/>
            <person name="Parker M."/>
            <person name="Quesneville H."/>
            <person name="Raymond J."/>
            <person name="Uhlig C."/>
            <person name="Valentin K.U."/>
            <person name="Worden A.Z."/>
            <person name="Armbrust E.V."/>
            <person name="Bowler C."/>
            <person name="Green B."/>
            <person name="Moulton V."/>
            <person name="Van Oosterhout C."/>
            <person name="Grigoriev I."/>
        </authorList>
    </citation>
    <scope>NUCLEOTIDE SEQUENCE [LARGE SCALE GENOMIC DNA]</scope>
    <source>
        <strain evidence="2 3">CCMP1102</strain>
    </source>
</reference>
<feature type="region of interest" description="Disordered" evidence="1">
    <location>
        <begin position="276"/>
        <end position="308"/>
    </location>
</feature>
<dbReference type="AlphaFoldDB" id="A0A1E7FFU0"/>
<keyword evidence="3" id="KW-1185">Reference proteome</keyword>
<evidence type="ECO:0000256" key="1">
    <source>
        <dbReference type="SAM" id="MobiDB-lite"/>
    </source>
</evidence>
<evidence type="ECO:0000313" key="2">
    <source>
        <dbReference type="EMBL" id="OEU17014.1"/>
    </source>
</evidence>
<dbReference type="Proteomes" id="UP000095751">
    <property type="component" value="Unassembled WGS sequence"/>
</dbReference>
<proteinExistence type="predicted"/>
<feature type="compositionally biased region" description="Low complexity" evidence="1">
    <location>
        <begin position="490"/>
        <end position="499"/>
    </location>
</feature>
<gene>
    <name evidence="2" type="ORF">FRACYDRAFT_239615</name>
</gene>
<name>A0A1E7FFU0_9STRA</name>
<organism evidence="2 3">
    <name type="scientific">Fragilariopsis cylindrus CCMP1102</name>
    <dbReference type="NCBI Taxonomy" id="635003"/>
    <lineage>
        <taxon>Eukaryota</taxon>
        <taxon>Sar</taxon>
        <taxon>Stramenopiles</taxon>
        <taxon>Ochrophyta</taxon>
        <taxon>Bacillariophyta</taxon>
        <taxon>Bacillariophyceae</taxon>
        <taxon>Bacillariophycidae</taxon>
        <taxon>Bacillariales</taxon>
        <taxon>Bacillariaceae</taxon>
        <taxon>Fragilariopsis</taxon>
    </lineage>
</organism>
<feature type="compositionally biased region" description="Gly residues" evidence="1">
    <location>
        <begin position="100"/>
        <end position="110"/>
    </location>
</feature>
<feature type="region of interest" description="Disordered" evidence="1">
    <location>
        <begin position="100"/>
        <end position="237"/>
    </location>
</feature>
<dbReference type="KEGG" id="fcy:FRACYDRAFT_239615"/>
<feature type="compositionally biased region" description="Low complexity" evidence="1">
    <location>
        <begin position="118"/>
        <end position="137"/>
    </location>
</feature>
<feature type="compositionally biased region" description="Low complexity" evidence="1">
    <location>
        <begin position="157"/>
        <end position="166"/>
    </location>
</feature>
<dbReference type="InParanoid" id="A0A1E7FFU0"/>
<sequence length="673" mass="73039">MTKSSSSSLLPVLCWATQGKTEHMATIVDPTVLAMLKKGGAAAAGSAAAAEGGGGGGGGGGGLLSTLPQDSKIKIKWESTTQKESVLVSSIRLASDEQVGRGGGVIGAAGGTRRRTSSRTSTRTTVPPPVSSSSSPSKQRQKKEIEESLEEEENEEATTTATTSEIIMVPIASNNKNSKDKNSENDDGNNIVKETKHDGGPRSMLTVVEEVEEDQDHQNDAAKTTTLATSTKPKPKKAVLHGRFKVCSSVVVDDDHDDDGGDNSVGALNKMQIVSINATDDDDNDNTKNNDNSRKRRRSRDYSDDNDKQKQRLLIIAGEHGLWSIPISDLLKSTTNDNCGASALLQLSDRPIVQLQIPPPLEENEEKSGSSNDDKLFLMALEKDTNIVSKWNLQKIIKRHNNDQENKVGITTTMDSSSNCDNSNNSCLMTADGQFDLSRYFSPSKSSKSKKRRNYSSKSYTKNINERATTILLVKSPPSSSLSVDDEGESSSPPSTSCSLSLLVGTDRSRLMILPLKNNDADDGIIEHRFLSLEEDSSQQKMTTATTPTTKPIWKVTDIIATHGGTWWTVSGVSNSNTGLLVTWHAPTGMSTARRQTREAIFKIATTENTITMWNSSFQLERTGKFWVNSPSSKAVTVLQNENNNHNYYVAVAGVGNRIDLFLDHCRVQTVRI</sequence>
<evidence type="ECO:0000313" key="3">
    <source>
        <dbReference type="Proteomes" id="UP000095751"/>
    </source>
</evidence>
<feature type="region of interest" description="Disordered" evidence="1">
    <location>
        <begin position="477"/>
        <end position="499"/>
    </location>
</feature>
<feature type="compositionally biased region" description="Low complexity" evidence="1">
    <location>
        <begin position="221"/>
        <end position="232"/>
    </location>
</feature>
<feature type="compositionally biased region" description="Acidic residues" evidence="1">
    <location>
        <begin position="147"/>
        <end position="156"/>
    </location>
</feature>
<dbReference type="EMBL" id="KV784358">
    <property type="protein sequence ID" value="OEU17014.1"/>
    <property type="molecule type" value="Genomic_DNA"/>
</dbReference>
<accession>A0A1E7FFU0</accession>